<dbReference type="EMBL" id="JAFCLK010000031">
    <property type="protein sequence ID" value="MBR1139626.1"/>
    <property type="molecule type" value="Genomic_DNA"/>
</dbReference>
<evidence type="ECO:0000313" key="2">
    <source>
        <dbReference type="EMBL" id="MBR1139626.1"/>
    </source>
</evidence>
<accession>A0ABS5GE64</accession>
<evidence type="ECO:0000256" key="1">
    <source>
        <dbReference type="SAM" id="Phobius"/>
    </source>
</evidence>
<keyword evidence="1" id="KW-0472">Membrane</keyword>
<name>A0ABS5GE64_9BRAD</name>
<keyword evidence="1" id="KW-1133">Transmembrane helix</keyword>
<comment type="caution">
    <text evidence="2">The sequence shown here is derived from an EMBL/GenBank/DDBJ whole genome shotgun (WGS) entry which is preliminary data.</text>
</comment>
<dbReference type="RefSeq" id="WP_012043793.1">
    <property type="nucleotide sequence ID" value="NZ_JABFDP010000011.1"/>
</dbReference>
<feature type="transmembrane region" description="Helical" evidence="1">
    <location>
        <begin position="29"/>
        <end position="49"/>
    </location>
</feature>
<reference evidence="3" key="1">
    <citation type="journal article" date="2021" name="ISME J.">
        <title>Evolutionary origin and ecological implication of a unique nif island in free-living Bradyrhizobium lineages.</title>
        <authorList>
            <person name="Tao J."/>
        </authorList>
    </citation>
    <scope>NUCLEOTIDE SEQUENCE [LARGE SCALE GENOMIC DNA]</scope>
    <source>
        <strain evidence="3">SZCCT0094</strain>
    </source>
</reference>
<proteinExistence type="predicted"/>
<organism evidence="2 3">
    <name type="scientific">Bradyrhizobium denitrificans</name>
    <dbReference type="NCBI Taxonomy" id="2734912"/>
    <lineage>
        <taxon>Bacteria</taxon>
        <taxon>Pseudomonadati</taxon>
        <taxon>Pseudomonadota</taxon>
        <taxon>Alphaproteobacteria</taxon>
        <taxon>Hyphomicrobiales</taxon>
        <taxon>Nitrobacteraceae</taxon>
        <taxon>Bradyrhizobium</taxon>
    </lineage>
</organism>
<gene>
    <name evidence="2" type="ORF">JQ619_28105</name>
</gene>
<keyword evidence="1" id="KW-0812">Transmembrane</keyword>
<dbReference type="Proteomes" id="UP001314635">
    <property type="component" value="Unassembled WGS sequence"/>
</dbReference>
<keyword evidence="3" id="KW-1185">Reference proteome</keyword>
<sequence>MPLILVAFYILLCLFVGFLGRYTRPGPWIIFILSLIFTPFVILLLMVVFGEPSRPQRTS</sequence>
<protein>
    <submittedName>
        <fullName evidence="2">Uncharacterized protein</fullName>
    </submittedName>
</protein>
<evidence type="ECO:0000313" key="3">
    <source>
        <dbReference type="Proteomes" id="UP001314635"/>
    </source>
</evidence>